<sequence>MIEVIVVDSSLIVRSGLNFKVNEIKTFILPGRIF</sequence>
<proteinExistence type="predicted"/>
<organism evidence="1 2">
    <name type="scientific">Pseudobacteroides cellulosolvens ATCC 35603 = DSM 2933</name>
    <dbReference type="NCBI Taxonomy" id="398512"/>
    <lineage>
        <taxon>Bacteria</taxon>
        <taxon>Bacillati</taxon>
        <taxon>Bacillota</taxon>
        <taxon>Clostridia</taxon>
        <taxon>Eubacteriales</taxon>
        <taxon>Oscillospiraceae</taxon>
        <taxon>Pseudobacteroides</taxon>
    </lineage>
</organism>
<evidence type="ECO:0000313" key="1">
    <source>
        <dbReference type="EMBL" id="KNY25584.1"/>
    </source>
</evidence>
<dbReference type="STRING" id="398512.Bccel_0844"/>
<reference evidence="2" key="1">
    <citation type="submission" date="2015-07" db="EMBL/GenBank/DDBJ databases">
        <title>Near-Complete Genome Sequence of the Cellulolytic Bacterium Bacteroides (Pseudobacteroides) cellulosolvens ATCC 35603.</title>
        <authorList>
            <person name="Dassa B."/>
            <person name="Utturkar S.M."/>
            <person name="Klingeman D.M."/>
            <person name="Hurt R.A."/>
            <person name="Keller M."/>
            <person name="Xu J."/>
            <person name="Reddy Y.H.K."/>
            <person name="Borovok I."/>
            <person name="Grinberg I.R."/>
            <person name="Lamed R."/>
            <person name="Zhivin O."/>
            <person name="Bayer E.A."/>
            <person name="Brown S.D."/>
        </authorList>
    </citation>
    <scope>NUCLEOTIDE SEQUENCE [LARGE SCALE GENOMIC DNA]</scope>
    <source>
        <strain evidence="2">DSM 2933</strain>
    </source>
</reference>
<protein>
    <submittedName>
        <fullName evidence="1">Uncharacterized protein</fullName>
    </submittedName>
</protein>
<evidence type="ECO:0000313" key="2">
    <source>
        <dbReference type="Proteomes" id="UP000036923"/>
    </source>
</evidence>
<dbReference type="AlphaFoldDB" id="A0A0L6JIL5"/>
<name>A0A0L6JIL5_9FIRM</name>
<keyword evidence="2" id="KW-1185">Reference proteome</keyword>
<dbReference type="EMBL" id="LGTC01000001">
    <property type="protein sequence ID" value="KNY25584.1"/>
    <property type="molecule type" value="Genomic_DNA"/>
</dbReference>
<dbReference type="Proteomes" id="UP000036923">
    <property type="component" value="Unassembled WGS sequence"/>
</dbReference>
<accession>A0A0L6JIL5</accession>
<gene>
    <name evidence="1" type="ORF">Bccel_0844</name>
</gene>
<comment type="caution">
    <text evidence="1">The sequence shown here is derived from an EMBL/GenBank/DDBJ whole genome shotgun (WGS) entry which is preliminary data.</text>
</comment>